<reference evidence="2" key="1">
    <citation type="journal article" date="2023" name="G3 (Bethesda)">
        <title>A reference genome for the long-term kleptoplast-retaining sea slug Elysia crispata morphotype clarki.</title>
        <authorList>
            <person name="Eastman K.E."/>
            <person name="Pendleton A.L."/>
            <person name="Shaikh M.A."/>
            <person name="Suttiyut T."/>
            <person name="Ogas R."/>
            <person name="Tomko P."/>
            <person name="Gavelis G."/>
            <person name="Widhalm J.R."/>
            <person name="Wisecaver J.H."/>
        </authorList>
    </citation>
    <scope>NUCLEOTIDE SEQUENCE</scope>
    <source>
        <strain evidence="2">ECLA1</strain>
    </source>
</reference>
<feature type="region of interest" description="Disordered" evidence="1">
    <location>
        <begin position="1"/>
        <end position="20"/>
    </location>
</feature>
<protein>
    <submittedName>
        <fullName evidence="2">Uncharacterized protein</fullName>
    </submittedName>
</protein>
<evidence type="ECO:0000256" key="1">
    <source>
        <dbReference type="SAM" id="MobiDB-lite"/>
    </source>
</evidence>
<sequence length="70" mass="7690">MTPTVTEITSLKTAETQSRSIEIWQQNNQDPAKSDNKREWTIEDGTGWPQDLSIGSSTCQISANSTFGDG</sequence>
<dbReference type="AlphaFoldDB" id="A0AAE0ZXB0"/>
<keyword evidence="3" id="KW-1185">Reference proteome</keyword>
<gene>
    <name evidence="2" type="ORF">RRG08_063325</name>
</gene>
<proteinExistence type="predicted"/>
<organism evidence="2 3">
    <name type="scientific">Elysia crispata</name>
    <name type="common">lettuce slug</name>
    <dbReference type="NCBI Taxonomy" id="231223"/>
    <lineage>
        <taxon>Eukaryota</taxon>
        <taxon>Metazoa</taxon>
        <taxon>Spiralia</taxon>
        <taxon>Lophotrochozoa</taxon>
        <taxon>Mollusca</taxon>
        <taxon>Gastropoda</taxon>
        <taxon>Heterobranchia</taxon>
        <taxon>Euthyneura</taxon>
        <taxon>Panpulmonata</taxon>
        <taxon>Sacoglossa</taxon>
        <taxon>Placobranchoidea</taxon>
        <taxon>Plakobranchidae</taxon>
        <taxon>Elysia</taxon>
    </lineage>
</organism>
<dbReference type="Proteomes" id="UP001283361">
    <property type="component" value="Unassembled WGS sequence"/>
</dbReference>
<accession>A0AAE0ZXB0</accession>
<dbReference type="EMBL" id="JAWDGP010003195">
    <property type="protein sequence ID" value="KAK3776621.1"/>
    <property type="molecule type" value="Genomic_DNA"/>
</dbReference>
<name>A0AAE0ZXB0_9GAST</name>
<evidence type="ECO:0000313" key="2">
    <source>
        <dbReference type="EMBL" id="KAK3776621.1"/>
    </source>
</evidence>
<evidence type="ECO:0000313" key="3">
    <source>
        <dbReference type="Proteomes" id="UP001283361"/>
    </source>
</evidence>
<comment type="caution">
    <text evidence="2">The sequence shown here is derived from an EMBL/GenBank/DDBJ whole genome shotgun (WGS) entry which is preliminary data.</text>
</comment>